<accession>A0A563VRY5</accession>
<name>A0A563VRY5_9CYAN</name>
<gene>
    <name evidence="1" type="ORF">H1P_2350002</name>
</gene>
<proteinExistence type="predicted"/>
<sequence length="211" mass="24844">MTLPKKKSRNIEIDGTKYRWLTSKRNDTIFLSIETQENPQQLLQAFFEPHNSYTKNLENKWQKIKQGVSITPKLVRQVITHGLANGWKPNNNSKQVFYFHTWETDKIIPQLASLKPNEKRVKDIVIEQISDLRFDFSLDSQWRKKLFNAEVRQRFLSPSNYHAFSKKVKDCSLQFLVFNAGWTDYGFIILGIKSVEFPDIVMYTVNNPEII</sequence>
<keyword evidence="2" id="KW-1185">Reference proteome</keyword>
<dbReference type="Proteomes" id="UP000320055">
    <property type="component" value="Unassembled WGS sequence"/>
</dbReference>
<reference evidence="1 2" key="1">
    <citation type="submission" date="2019-01" db="EMBL/GenBank/DDBJ databases">
        <authorList>
            <person name="Brito A."/>
        </authorList>
    </citation>
    <scope>NUCLEOTIDE SEQUENCE [LARGE SCALE GENOMIC DNA]</scope>
    <source>
        <strain evidence="1">1</strain>
    </source>
</reference>
<evidence type="ECO:0000313" key="1">
    <source>
        <dbReference type="EMBL" id="VEP14047.1"/>
    </source>
</evidence>
<dbReference type="AlphaFoldDB" id="A0A563VRY5"/>
<dbReference type="EMBL" id="CAACVJ010000152">
    <property type="protein sequence ID" value="VEP14047.1"/>
    <property type="molecule type" value="Genomic_DNA"/>
</dbReference>
<protein>
    <submittedName>
        <fullName evidence="1">Uncharacterized protein</fullName>
    </submittedName>
</protein>
<organism evidence="1 2">
    <name type="scientific">Hyella patelloides LEGE 07179</name>
    <dbReference type="NCBI Taxonomy" id="945734"/>
    <lineage>
        <taxon>Bacteria</taxon>
        <taxon>Bacillati</taxon>
        <taxon>Cyanobacteriota</taxon>
        <taxon>Cyanophyceae</taxon>
        <taxon>Pleurocapsales</taxon>
        <taxon>Hyellaceae</taxon>
        <taxon>Hyella</taxon>
    </lineage>
</organism>
<evidence type="ECO:0000313" key="2">
    <source>
        <dbReference type="Proteomes" id="UP000320055"/>
    </source>
</evidence>